<dbReference type="Gene3D" id="3.30.530.20">
    <property type="match status" value="1"/>
</dbReference>
<proteinExistence type="inferred from homology"/>
<evidence type="ECO:0000256" key="1">
    <source>
        <dbReference type="ARBA" id="ARBA00006817"/>
    </source>
</evidence>
<sequence length="148" mass="16969">MDKDKQTPLKLEHRLDAPPQEVFEAWINPAEMVRWWGPKEFKTTSFNADVREGGEWRAVMVGEDGKELPHGGRYLTIEPPRLLVFTFRWEEPDATDTEMRVSFEPDGSGTKLTLTQAPFADAEERDSHAEGWRELLAKLDHFLADNAS</sequence>
<dbReference type="InterPro" id="IPR023393">
    <property type="entry name" value="START-like_dom_sf"/>
</dbReference>
<comment type="similarity">
    <text evidence="1">Belongs to the AHA1 family.</text>
</comment>
<organism evidence="3 4">
    <name type="scientific">Aurantiacibacter zhengii</name>
    <dbReference type="NCBI Taxonomy" id="2307003"/>
    <lineage>
        <taxon>Bacteria</taxon>
        <taxon>Pseudomonadati</taxon>
        <taxon>Pseudomonadota</taxon>
        <taxon>Alphaproteobacteria</taxon>
        <taxon>Sphingomonadales</taxon>
        <taxon>Erythrobacteraceae</taxon>
        <taxon>Aurantiacibacter</taxon>
    </lineage>
</organism>
<reference evidence="3 4" key="1">
    <citation type="submission" date="2018-08" db="EMBL/GenBank/DDBJ databases">
        <title>Erythrobacter zhengii sp.nov., a bacterium isolated from deep-sea sediment.</title>
        <authorList>
            <person name="Fang C."/>
            <person name="Wu Y.-H."/>
            <person name="Sun C."/>
            <person name="Wang H."/>
            <person name="Cheng H."/>
            <person name="Meng F.-X."/>
            <person name="Wang C.-S."/>
            <person name="Xu X.-W."/>
        </authorList>
    </citation>
    <scope>NUCLEOTIDE SEQUENCE [LARGE SCALE GENOMIC DNA]</scope>
    <source>
        <strain evidence="3 4">V18</strain>
    </source>
</reference>
<dbReference type="OrthoDB" id="9805228at2"/>
<dbReference type="CDD" id="cd07814">
    <property type="entry name" value="SRPBCC_CalC_Aha1-like"/>
    <property type="match status" value="1"/>
</dbReference>
<dbReference type="Pfam" id="PF08327">
    <property type="entry name" value="AHSA1"/>
    <property type="match status" value="1"/>
</dbReference>
<evidence type="ECO:0000313" key="4">
    <source>
        <dbReference type="Proteomes" id="UP000286576"/>
    </source>
</evidence>
<accession>A0A418NQJ7</accession>
<comment type="caution">
    <text evidence="3">The sequence shown here is derived from an EMBL/GenBank/DDBJ whole genome shotgun (WGS) entry which is preliminary data.</text>
</comment>
<protein>
    <submittedName>
        <fullName evidence="3">SRPBCC domain-containing protein</fullName>
    </submittedName>
</protein>
<gene>
    <name evidence="3" type="ORF">D2V07_13545</name>
</gene>
<dbReference type="RefSeq" id="WP_119587496.1">
    <property type="nucleotide sequence ID" value="NZ_CAWODQ010000026.1"/>
</dbReference>
<dbReference type="Proteomes" id="UP000286576">
    <property type="component" value="Unassembled WGS sequence"/>
</dbReference>
<dbReference type="EMBL" id="QXFL01000006">
    <property type="protein sequence ID" value="RIV84604.1"/>
    <property type="molecule type" value="Genomic_DNA"/>
</dbReference>
<keyword evidence="4" id="KW-1185">Reference proteome</keyword>
<evidence type="ECO:0000313" key="3">
    <source>
        <dbReference type="EMBL" id="RIV84604.1"/>
    </source>
</evidence>
<dbReference type="AlphaFoldDB" id="A0A418NQJ7"/>
<dbReference type="SUPFAM" id="SSF55961">
    <property type="entry name" value="Bet v1-like"/>
    <property type="match status" value="1"/>
</dbReference>
<feature type="domain" description="Activator of Hsp90 ATPase homologue 1/2-like C-terminal" evidence="2">
    <location>
        <begin position="16"/>
        <end position="143"/>
    </location>
</feature>
<name>A0A418NQJ7_9SPHN</name>
<dbReference type="InterPro" id="IPR013538">
    <property type="entry name" value="ASHA1/2-like_C"/>
</dbReference>
<evidence type="ECO:0000259" key="2">
    <source>
        <dbReference type="Pfam" id="PF08327"/>
    </source>
</evidence>